<dbReference type="Pfam" id="PF14517">
    <property type="entry name" value="Tachylectin"/>
    <property type="match status" value="1"/>
</dbReference>
<accession>A0A5M3W0M5</accession>
<dbReference type="SUPFAM" id="SSF50934">
    <property type="entry name" value="Tachylectin-2"/>
    <property type="match status" value="1"/>
</dbReference>
<feature type="domain" description="Tachylectin 2" evidence="2">
    <location>
        <begin position="37"/>
        <end position="155"/>
    </location>
</feature>
<dbReference type="InterPro" id="IPR036813">
    <property type="entry name" value="Tachylectin2_sf"/>
</dbReference>
<dbReference type="AlphaFoldDB" id="A0A5M3W0M5"/>
<keyword evidence="4" id="KW-1185">Reference proteome</keyword>
<evidence type="ECO:0000259" key="2">
    <source>
        <dbReference type="Pfam" id="PF14517"/>
    </source>
</evidence>
<evidence type="ECO:0000313" key="3">
    <source>
        <dbReference type="EMBL" id="GES01582.1"/>
    </source>
</evidence>
<dbReference type="Proteomes" id="UP000334990">
    <property type="component" value="Unassembled WGS sequence"/>
</dbReference>
<gene>
    <name evidence="3" type="ORF">Acor_36460</name>
</gene>
<keyword evidence="1" id="KW-0732">Signal</keyword>
<evidence type="ECO:0000313" key="4">
    <source>
        <dbReference type="Proteomes" id="UP000334990"/>
    </source>
</evidence>
<sequence length="279" mass="30439">MACGSVLLALLAGMSAFLMLAEANPEAPARELFQDQRKIVYTGNGTIFAVDRDGTLRRFQHTGFEKGEKRWGSPPGRAAGEGWQRFVWLIAGNPGTLYAVDFEGRMFLFDHLSDEMDADDGVLVKTGIPAFKSFTGAYDVFYGLREDGGICWYRHLGAGTWAANGDCTLVKRGMRGYDRLVATGQGVLFAIDAKGELHWFRHLNSALGGSNWEGDGYGVNSQGWAADLAVTSLDGIVYAVDSRYALKWFRYDLPQVYKKGLTGWHNGGGFLLPAAGLSG</sequence>
<dbReference type="Gene3D" id="2.20.25.650">
    <property type="entry name" value="Tachylectin-2-like"/>
    <property type="match status" value="1"/>
</dbReference>
<name>A0A5M3W0M5_9ACTN</name>
<dbReference type="Gene3D" id="2.115.10.10">
    <property type="entry name" value="Tachylectin 2"/>
    <property type="match status" value="1"/>
</dbReference>
<dbReference type="EMBL" id="BLAD01000051">
    <property type="protein sequence ID" value="GES01582.1"/>
    <property type="molecule type" value="Genomic_DNA"/>
</dbReference>
<reference evidence="3 4" key="1">
    <citation type="submission" date="2019-10" db="EMBL/GenBank/DDBJ databases">
        <title>Whole genome shotgun sequence of Acrocarpospora corrugata NBRC 13972.</title>
        <authorList>
            <person name="Ichikawa N."/>
            <person name="Kimura A."/>
            <person name="Kitahashi Y."/>
            <person name="Komaki H."/>
            <person name="Oguchi A."/>
        </authorList>
    </citation>
    <scope>NUCLEOTIDE SEQUENCE [LARGE SCALE GENOMIC DNA]</scope>
    <source>
        <strain evidence="3 4">NBRC 13972</strain>
    </source>
</reference>
<protein>
    <recommendedName>
        <fullName evidence="2">Tachylectin 2 domain-containing protein</fullName>
    </recommendedName>
</protein>
<organism evidence="3 4">
    <name type="scientific">Acrocarpospora corrugata</name>
    <dbReference type="NCBI Taxonomy" id="35763"/>
    <lineage>
        <taxon>Bacteria</taxon>
        <taxon>Bacillati</taxon>
        <taxon>Actinomycetota</taxon>
        <taxon>Actinomycetes</taxon>
        <taxon>Streptosporangiales</taxon>
        <taxon>Streptosporangiaceae</taxon>
        <taxon>Acrocarpospora</taxon>
    </lineage>
</organism>
<dbReference type="InterPro" id="IPR023294">
    <property type="entry name" value="Tachylectin2"/>
</dbReference>
<evidence type="ECO:0000256" key="1">
    <source>
        <dbReference type="SAM" id="SignalP"/>
    </source>
</evidence>
<comment type="caution">
    <text evidence="3">The sequence shown here is derived from an EMBL/GenBank/DDBJ whole genome shotgun (WGS) entry which is preliminary data.</text>
</comment>
<proteinExistence type="predicted"/>
<feature type="signal peptide" evidence="1">
    <location>
        <begin position="1"/>
        <end position="20"/>
    </location>
</feature>
<feature type="chain" id="PRO_5039138695" description="Tachylectin 2 domain-containing protein" evidence="1">
    <location>
        <begin position="21"/>
        <end position="279"/>
    </location>
</feature>